<dbReference type="Proteomes" id="UP000249056">
    <property type="component" value="Unassembled WGS sequence"/>
</dbReference>
<evidence type="ECO:0000313" key="1">
    <source>
        <dbReference type="EMBL" id="RAL66417.1"/>
    </source>
</evidence>
<evidence type="ECO:0000313" key="2">
    <source>
        <dbReference type="Proteomes" id="UP000249056"/>
    </source>
</evidence>
<reference evidence="1 2" key="1">
    <citation type="submission" date="2018-06" db="EMBL/GenBank/DDBJ databases">
        <title>Genome Sequence of the Brown Rot Fungal Pathogen Monilinia fructigena.</title>
        <authorList>
            <person name="Landi L."/>
            <person name="De Miccolis Angelini R.M."/>
            <person name="Pollastro S."/>
            <person name="Abate D."/>
            <person name="Faretra F."/>
            <person name="Romanazzi G."/>
        </authorList>
    </citation>
    <scope>NUCLEOTIDE SEQUENCE [LARGE SCALE GENOMIC DNA]</scope>
    <source>
        <strain evidence="1 2">Mfrg269</strain>
    </source>
</reference>
<keyword evidence="2" id="KW-1185">Reference proteome</keyword>
<dbReference type="EMBL" id="QKRW01000006">
    <property type="protein sequence ID" value="RAL66417.1"/>
    <property type="molecule type" value="Genomic_DNA"/>
</dbReference>
<comment type="caution">
    <text evidence="1">The sequence shown here is derived from an EMBL/GenBank/DDBJ whole genome shotgun (WGS) entry which is preliminary data.</text>
</comment>
<accession>A0A395J1N9</accession>
<organism evidence="1 2">
    <name type="scientific">Monilinia fructigena</name>
    <dbReference type="NCBI Taxonomy" id="38457"/>
    <lineage>
        <taxon>Eukaryota</taxon>
        <taxon>Fungi</taxon>
        <taxon>Dikarya</taxon>
        <taxon>Ascomycota</taxon>
        <taxon>Pezizomycotina</taxon>
        <taxon>Leotiomycetes</taxon>
        <taxon>Helotiales</taxon>
        <taxon>Sclerotiniaceae</taxon>
        <taxon>Monilinia</taxon>
    </lineage>
</organism>
<proteinExistence type="predicted"/>
<protein>
    <submittedName>
        <fullName evidence="1">Uncharacterized protein</fullName>
    </submittedName>
</protein>
<gene>
    <name evidence="1" type="ORF">DID88_006108</name>
</gene>
<dbReference type="AlphaFoldDB" id="A0A395J1N9"/>
<sequence length="66" mass="7415">MILIATHRIIGMPLLVVQNLFDVDRDLKRSNIEQISPSNIINHHAYLFNLMRLLNASVAPSFSKGG</sequence>
<name>A0A395J1N9_9HELO</name>